<evidence type="ECO:0000259" key="1">
    <source>
        <dbReference type="Pfam" id="PF01593"/>
    </source>
</evidence>
<dbReference type="GO" id="GO:0050660">
    <property type="term" value="F:flavin adenine dinucleotide binding"/>
    <property type="evidence" value="ECO:0007669"/>
    <property type="project" value="TreeGrafter"/>
</dbReference>
<reference evidence="2" key="2">
    <citation type="submission" date="2023-06" db="EMBL/GenBank/DDBJ databases">
        <authorList>
            <consortium name="Lawrence Berkeley National Laboratory"/>
            <person name="Haridas S."/>
            <person name="Hensen N."/>
            <person name="Bonometti L."/>
            <person name="Westerberg I."/>
            <person name="Brannstrom I.O."/>
            <person name="Guillou S."/>
            <person name="Cros-Aarteil S."/>
            <person name="Calhoun S."/>
            <person name="Kuo A."/>
            <person name="Mondo S."/>
            <person name="Pangilinan J."/>
            <person name="Riley R."/>
            <person name="Labutti K."/>
            <person name="Andreopoulos B."/>
            <person name="Lipzen A."/>
            <person name="Chen C."/>
            <person name="Yanf M."/>
            <person name="Daum C."/>
            <person name="Ng V."/>
            <person name="Clum A."/>
            <person name="Steindorff A."/>
            <person name="Ohm R."/>
            <person name="Martin F."/>
            <person name="Silar P."/>
            <person name="Natvig D."/>
            <person name="Lalanne C."/>
            <person name="Gautier V."/>
            <person name="Ament-Velasquez S.L."/>
            <person name="Kruys A."/>
            <person name="Hutchinson M.I."/>
            <person name="Powell A.J."/>
            <person name="Barry K."/>
            <person name="Miller A.N."/>
            <person name="Grigoriev I.V."/>
            <person name="Debuchy R."/>
            <person name="Gladieux P."/>
            <person name="Thoren M.H."/>
            <person name="Johannesson H."/>
        </authorList>
    </citation>
    <scope>NUCLEOTIDE SEQUENCE</scope>
    <source>
        <strain evidence="2">CBS 955.72</strain>
    </source>
</reference>
<dbReference type="GO" id="GO:0003682">
    <property type="term" value="F:chromatin binding"/>
    <property type="evidence" value="ECO:0007669"/>
    <property type="project" value="TreeGrafter"/>
</dbReference>
<evidence type="ECO:0000313" key="2">
    <source>
        <dbReference type="EMBL" id="KAK3344492.1"/>
    </source>
</evidence>
<dbReference type="Pfam" id="PF01593">
    <property type="entry name" value="Amino_oxidase"/>
    <property type="match status" value="1"/>
</dbReference>
<dbReference type="EMBL" id="JAUIQD010000007">
    <property type="protein sequence ID" value="KAK3344492.1"/>
    <property type="molecule type" value="Genomic_DNA"/>
</dbReference>
<dbReference type="InterPro" id="IPR002937">
    <property type="entry name" value="Amino_oxidase"/>
</dbReference>
<keyword evidence="3" id="KW-1185">Reference proteome</keyword>
<evidence type="ECO:0000313" key="3">
    <source>
        <dbReference type="Proteomes" id="UP001275084"/>
    </source>
</evidence>
<reference evidence="2" key="1">
    <citation type="journal article" date="2023" name="Mol. Phylogenet. Evol.">
        <title>Genome-scale phylogeny and comparative genomics of the fungal order Sordariales.</title>
        <authorList>
            <person name="Hensen N."/>
            <person name="Bonometti L."/>
            <person name="Westerberg I."/>
            <person name="Brannstrom I.O."/>
            <person name="Guillou S."/>
            <person name="Cros-Aarteil S."/>
            <person name="Calhoun S."/>
            <person name="Haridas S."/>
            <person name="Kuo A."/>
            <person name="Mondo S."/>
            <person name="Pangilinan J."/>
            <person name="Riley R."/>
            <person name="LaButti K."/>
            <person name="Andreopoulos B."/>
            <person name="Lipzen A."/>
            <person name="Chen C."/>
            <person name="Yan M."/>
            <person name="Daum C."/>
            <person name="Ng V."/>
            <person name="Clum A."/>
            <person name="Steindorff A."/>
            <person name="Ohm R.A."/>
            <person name="Martin F."/>
            <person name="Silar P."/>
            <person name="Natvig D.O."/>
            <person name="Lalanne C."/>
            <person name="Gautier V."/>
            <person name="Ament-Velasquez S.L."/>
            <person name="Kruys A."/>
            <person name="Hutchinson M.I."/>
            <person name="Powell A.J."/>
            <person name="Barry K."/>
            <person name="Miller A.N."/>
            <person name="Grigoriev I.V."/>
            <person name="Debuchy R."/>
            <person name="Gladieux P."/>
            <person name="Hiltunen Thoren M."/>
            <person name="Johannesson H."/>
        </authorList>
    </citation>
    <scope>NUCLEOTIDE SEQUENCE</scope>
    <source>
        <strain evidence="2">CBS 955.72</strain>
    </source>
</reference>
<proteinExistence type="predicted"/>
<dbReference type="InterPro" id="IPR036188">
    <property type="entry name" value="FAD/NAD-bd_sf"/>
</dbReference>
<dbReference type="AlphaFoldDB" id="A0AAJ0MAC6"/>
<comment type="caution">
    <text evidence="2">The sequence shown here is derived from an EMBL/GenBank/DDBJ whole genome shotgun (WGS) entry which is preliminary data.</text>
</comment>
<protein>
    <recommendedName>
        <fullName evidence="1">Amine oxidase domain-containing protein</fullName>
    </recommendedName>
</protein>
<accession>A0AAJ0MAC6</accession>
<dbReference type="Gene3D" id="3.90.660.10">
    <property type="match status" value="1"/>
</dbReference>
<dbReference type="Gene3D" id="3.50.50.60">
    <property type="entry name" value="FAD/NAD(P)-binding domain"/>
    <property type="match status" value="1"/>
</dbReference>
<feature type="domain" description="Amine oxidase" evidence="1">
    <location>
        <begin position="20"/>
        <end position="100"/>
    </location>
</feature>
<organism evidence="2 3">
    <name type="scientific">Lasiosphaeria hispida</name>
    <dbReference type="NCBI Taxonomy" id="260671"/>
    <lineage>
        <taxon>Eukaryota</taxon>
        <taxon>Fungi</taxon>
        <taxon>Dikarya</taxon>
        <taxon>Ascomycota</taxon>
        <taxon>Pezizomycotina</taxon>
        <taxon>Sordariomycetes</taxon>
        <taxon>Sordariomycetidae</taxon>
        <taxon>Sordariales</taxon>
        <taxon>Lasiosphaeriaceae</taxon>
        <taxon>Lasiosphaeria</taxon>
    </lineage>
</organism>
<dbReference type="GO" id="GO:0016491">
    <property type="term" value="F:oxidoreductase activity"/>
    <property type="evidence" value="ECO:0007669"/>
    <property type="project" value="InterPro"/>
</dbReference>
<name>A0AAJ0MAC6_9PEZI</name>
<gene>
    <name evidence="2" type="ORF">B0T25DRAFT_616206</name>
</gene>
<dbReference type="Proteomes" id="UP001275084">
    <property type="component" value="Unassembled WGS sequence"/>
</dbReference>
<sequence length="270" mass="31354">MPYIEAGAPGRRVCIFGAGISGLRCTDVLLLKSKVTILEARNRIGGRVIEYSRPMSWANYMAEIGPNSDESHPVYKLATDTATPLHHWNNKQLIYDPSGKALPAEQIQRLSTLLGREFRVKSQDSLQDFIRRRAEEVVPDEVERKLLVQMSDVFGAYVGEPVWKQSLRFAWMEIWDLSTFRAPNNRPAILFYLYGDCLRHIVNIYDKPKVDKTRLLDDFFRPYYSCLPKYSADDPDCKLKAILATEWLKDGAEWVRELLQLTRRVWRRQQ</sequence>
<dbReference type="InterPro" id="IPR050281">
    <property type="entry name" value="Flavin_monoamine_oxidase"/>
</dbReference>
<dbReference type="SUPFAM" id="SSF51905">
    <property type="entry name" value="FAD/NAD(P)-binding domain"/>
    <property type="match status" value="1"/>
</dbReference>
<dbReference type="GO" id="GO:0006338">
    <property type="term" value="P:chromatin remodeling"/>
    <property type="evidence" value="ECO:0007669"/>
    <property type="project" value="TreeGrafter"/>
</dbReference>
<dbReference type="PANTHER" id="PTHR10742">
    <property type="entry name" value="FLAVIN MONOAMINE OXIDASE"/>
    <property type="match status" value="1"/>
</dbReference>
<dbReference type="PANTHER" id="PTHR10742:SF414">
    <property type="entry name" value="CONTAINING AMINE OXIDASE, PUTATIVE (AFU_ORTHOLOGUE AFUA_3G12150)-RELATED"/>
    <property type="match status" value="1"/>
</dbReference>